<proteinExistence type="predicted"/>
<dbReference type="Proteomes" id="UP000294796">
    <property type="component" value="Unassembled WGS sequence"/>
</dbReference>
<feature type="region of interest" description="Disordered" evidence="1">
    <location>
        <begin position="485"/>
        <end position="506"/>
    </location>
</feature>
<accession>A0A4R5U485</accession>
<evidence type="ECO:0000259" key="2">
    <source>
        <dbReference type="Pfam" id="PF19500"/>
    </source>
</evidence>
<feature type="domain" description="DUF6035" evidence="2">
    <location>
        <begin position="150"/>
        <end position="230"/>
    </location>
</feature>
<protein>
    <recommendedName>
        <fullName evidence="2">DUF6035 domain-containing protein</fullName>
    </recommendedName>
</protein>
<sequence length="506" mass="58939">MESPVRYVPASKRSHDLVWDRVSGDALTLDDFMEGRDYGEVVRDGRLAAELELLDGTPRYVCPHCKDAMGVRSKAIRARTEIRFYFDHLTARLRESCTGRKGHSPKAILARKFGLHKEGSLHKAFKQWVRDSLDADPSFFNTEVERRWWDVDGAKWRQPDIQTQRNGQRWAIEIQLSTTFVHVIAERMKFYRENTGHMLWLFKDLDLSKFRLAEDDLFFSNNRNAFRVTPQTVARSQREGRFYLEGAWLEPRLANGVVEDVEVRREVAFDELTFDTCSRGVPRAYAFDYETQKAVAEQAVEAWREEQVWAKRREAFETFYVALLRGEIEDYKERDRRWDELRRSFAQVGITLPQYVKGQGELDRLLVAGYSAKHGEGKPIGIGFETLAELGHHIHKVWPKTLWFYRCMLRAHGQLKTVLEQDRTRKLQGKMKDVLSSLAKGERSFQPDRTWDGLLMRLFPEVADVWQADPSHVAKAVLRLPPSQGARKRVVEESGEDRFAEAQTRR</sequence>
<feature type="compositionally biased region" description="Basic and acidic residues" evidence="1">
    <location>
        <begin position="489"/>
        <end position="506"/>
    </location>
</feature>
<dbReference type="RefSeq" id="WP_133320381.1">
    <property type="nucleotide sequence ID" value="NZ_SMTF01000001.1"/>
</dbReference>
<evidence type="ECO:0000256" key="1">
    <source>
        <dbReference type="SAM" id="MobiDB-lite"/>
    </source>
</evidence>
<dbReference type="InterPro" id="IPR046099">
    <property type="entry name" value="DUF6035"/>
</dbReference>
<dbReference type="Pfam" id="PF19500">
    <property type="entry name" value="DUF6035"/>
    <property type="match status" value="1"/>
</dbReference>
<dbReference type="AlphaFoldDB" id="A0A4R5U485"/>
<comment type="caution">
    <text evidence="3">The sequence shown here is derived from an EMBL/GenBank/DDBJ whole genome shotgun (WGS) entry which is preliminary data.</text>
</comment>
<evidence type="ECO:0000313" key="3">
    <source>
        <dbReference type="EMBL" id="TDK28560.1"/>
    </source>
</evidence>
<evidence type="ECO:0000313" key="4">
    <source>
        <dbReference type="Proteomes" id="UP000294796"/>
    </source>
</evidence>
<dbReference type="EMBL" id="SMTF01000001">
    <property type="protein sequence ID" value="TDK28560.1"/>
    <property type="molecule type" value="Genomic_DNA"/>
</dbReference>
<gene>
    <name evidence="3" type="ORF">E2F46_01375</name>
</gene>
<keyword evidence="4" id="KW-1185">Reference proteome</keyword>
<organism evidence="3 4">
    <name type="scientific">Luteimonas aestuarii</name>
    <dbReference type="NCBI Taxonomy" id="453837"/>
    <lineage>
        <taxon>Bacteria</taxon>
        <taxon>Pseudomonadati</taxon>
        <taxon>Pseudomonadota</taxon>
        <taxon>Gammaproteobacteria</taxon>
        <taxon>Lysobacterales</taxon>
        <taxon>Lysobacteraceae</taxon>
        <taxon>Luteimonas</taxon>
    </lineage>
</organism>
<reference evidence="3 4" key="1">
    <citation type="submission" date="2019-03" db="EMBL/GenBank/DDBJ databases">
        <title>Luteimonas zhaokaii sp.nov., isolated from the rectal contents of Plateau pika in Yushu, Qinghai Province, China.</title>
        <authorList>
            <person name="Zhang G."/>
        </authorList>
    </citation>
    <scope>NUCLEOTIDE SEQUENCE [LARGE SCALE GENOMIC DNA]</scope>
    <source>
        <strain evidence="3 4">B9</strain>
    </source>
</reference>
<name>A0A4R5U485_9GAMM</name>
<dbReference type="OrthoDB" id="1302950at2"/>